<keyword evidence="2" id="KW-1185">Reference proteome</keyword>
<proteinExistence type="predicted"/>
<accession>A0ACD1A926</accession>
<name>A0ACD1A926_9FIRM</name>
<organism evidence="1 2">
    <name type="scientific">Anoxybacterium hadale</name>
    <dbReference type="NCBI Taxonomy" id="3408580"/>
    <lineage>
        <taxon>Bacteria</taxon>
        <taxon>Bacillati</taxon>
        <taxon>Bacillota</taxon>
        <taxon>Clostridia</taxon>
        <taxon>Peptostreptococcales</taxon>
        <taxon>Anaerovoracaceae</taxon>
        <taxon>Anoxybacterium</taxon>
    </lineage>
</organism>
<evidence type="ECO:0000313" key="1">
    <source>
        <dbReference type="EMBL" id="QOX62936.1"/>
    </source>
</evidence>
<evidence type="ECO:0000313" key="2">
    <source>
        <dbReference type="Proteomes" id="UP000594014"/>
    </source>
</evidence>
<protein>
    <submittedName>
        <fullName evidence="1">DNA repair protein RecO</fullName>
    </submittedName>
</protein>
<gene>
    <name evidence="1" type="primary">recO</name>
    <name evidence="1" type="ORF">FRZ06_06065</name>
</gene>
<dbReference type="EMBL" id="CP042469">
    <property type="protein sequence ID" value="QOX62936.1"/>
    <property type="molecule type" value="Genomic_DNA"/>
</dbReference>
<reference evidence="1" key="1">
    <citation type="submission" date="2019-08" db="EMBL/GenBank/DDBJ databases">
        <title>Genome sequence of Clostridiales bacterium MT110.</title>
        <authorList>
            <person name="Cao J."/>
        </authorList>
    </citation>
    <scope>NUCLEOTIDE SEQUENCE</scope>
    <source>
        <strain evidence="1">MT110</strain>
    </source>
</reference>
<dbReference type="Proteomes" id="UP000594014">
    <property type="component" value="Chromosome"/>
</dbReference>
<sequence>MFTDTEGIIFKQVKTVNGRRMVLLFSKKFGKISAGANISEKGKSKSSLAMRPFTYGRYELFKNRDSYHINSAEVIKSYYRIGEDVDKYMHSSYALELTEKLLQEEEPAPGIFRMILDFFDIMEKRNKKYLTLILAYQIKLLQETGSMPHVRNCVLCGGKEEPAFFSVKDGGIVCSSCRSNIHDIANDTLIYSVNFGIVNILQYILDNPLKSFENLALNDEIQKQLGRIIRSYLAYHLDISELKSESFLNI</sequence>